<dbReference type="InterPro" id="IPR050932">
    <property type="entry name" value="TM2D1-3-like"/>
</dbReference>
<dbReference type="PANTHER" id="PTHR21016:SF7">
    <property type="entry name" value="TM2 DOMAIN-CONTAINING PROTEIN 3"/>
    <property type="match status" value="1"/>
</dbReference>
<comment type="subcellular location">
    <subcellularLocation>
        <location evidence="1">Membrane</location>
        <topology evidence="1">Multi-pass membrane protein</topology>
    </subcellularLocation>
</comment>
<evidence type="ECO:0000259" key="9">
    <source>
        <dbReference type="Pfam" id="PF05154"/>
    </source>
</evidence>
<evidence type="ECO:0000256" key="6">
    <source>
        <dbReference type="ARBA" id="ARBA00023180"/>
    </source>
</evidence>
<evidence type="ECO:0000256" key="7">
    <source>
        <dbReference type="SAM" id="MobiDB-lite"/>
    </source>
</evidence>
<dbReference type="PANTHER" id="PTHR21016">
    <property type="entry name" value="BETA-AMYLOID BINDING PROTEIN-RELATED"/>
    <property type="match status" value="1"/>
</dbReference>
<dbReference type="AlphaFoldDB" id="A0A6J7JTX9"/>
<evidence type="ECO:0000256" key="4">
    <source>
        <dbReference type="ARBA" id="ARBA00022989"/>
    </source>
</evidence>
<keyword evidence="5 8" id="KW-0472">Membrane</keyword>
<evidence type="ECO:0000256" key="3">
    <source>
        <dbReference type="ARBA" id="ARBA00022729"/>
    </source>
</evidence>
<feature type="transmembrane region" description="Helical" evidence="8">
    <location>
        <begin position="89"/>
        <end position="109"/>
    </location>
</feature>
<organism evidence="10">
    <name type="scientific">freshwater metagenome</name>
    <dbReference type="NCBI Taxonomy" id="449393"/>
    <lineage>
        <taxon>unclassified sequences</taxon>
        <taxon>metagenomes</taxon>
        <taxon>ecological metagenomes</taxon>
    </lineage>
</organism>
<reference evidence="10" key="1">
    <citation type="submission" date="2020-05" db="EMBL/GenBank/DDBJ databases">
        <authorList>
            <person name="Chiriac C."/>
            <person name="Salcher M."/>
            <person name="Ghai R."/>
            <person name="Kavagutti S V."/>
        </authorList>
    </citation>
    <scope>NUCLEOTIDE SEQUENCE</scope>
</reference>
<keyword evidence="6" id="KW-0325">Glycoprotein</keyword>
<sequence length="132" mass="13667">MSHIPDPPQPPAAGGTQPPAPGWWLASDGQWYPPTSVPGPVAAPVTPGYPGGYVPGVPMPKSRTTAGILGILLGGFGVHRFYLGYTSIGLLQILVTLLTCGVGSVWGLVEGILILVRNENFLTDANGVPLID</sequence>
<protein>
    <submittedName>
        <fullName evidence="10">Unannotated protein</fullName>
    </submittedName>
</protein>
<keyword evidence="4 8" id="KW-1133">Transmembrane helix</keyword>
<feature type="compositionally biased region" description="Pro residues" evidence="7">
    <location>
        <begin position="1"/>
        <end position="11"/>
    </location>
</feature>
<dbReference type="GO" id="GO:0016020">
    <property type="term" value="C:membrane"/>
    <property type="evidence" value="ECO:0007669"/>
    <property type="project" value="UniProtKB-SubCell"/>
</dbReference>
<evidence type="ECO:0000256" key="5">
    <source>
        <dbReference type="ARBA" id="ARBA00023136"/>
    </source>
</evidence>
<feature type="domain" description="TM2" evidence="9">
    <location>
        <begin position="59"/>
        <end position="112"/>
    </location>
</feature>
<evidence type="ECO:0000313" key="10">
    <source>
        <dbReference type="EMBL" id="CAB4946291.1"/>
    </source>
</evidence>
<proteinExistence type="predicted"/>
<accession>A0A6J7JTX9</accession>
<dbReference type="Pfam" id="PF05154">
    <property type="entry name" value="TM2"/>
    <property type="match status" value="1"/>
</dbReference>
<gene>
    <name evidence="10" type="ORF">UFOPK3733_01603</name>
</gene>
<feature type="transmembrane region" description="Helical" evidence="8">
    <location>
        <begin position="66"/>
        <end position="83"/>
    </location>
</feature>
<dbReference type="InterPro" id="IPR007829">
    <property type="entry name" value="TM2"/>
</dbReference>
<dbReference type="EMBL" id="CAFBNC010000093">
    <property type="protein sequence ID" value="CAB4946291.1"/>
    <property type="molecule type" value="Genomic_DNA"/>
</dbReference>
<name>A0A6J7JTX9_9ZZZZ</name>
<evidence type="ECO:0000256" key="1">
    <source>
        <dbReference type="ARBA" id="ARBA00004141"/>
    </source>
</evidence>
<evidence type="ECO:0000256" key="2">
    <source>
        <dbReference type="ARBA" id="ARBA00022692"/>
    </source>
</evidence>
<keyword evidence="3" id="KW-0732">Signal</keyword>
<keyword evidence="2 8" id="KW-0812">Transmembrane</keyword>
<evidence type="ECO:0000256" key="8">
    <source>
        <dbReference type="SAM" id="Phobius"/>
    </source>
</evidence>
<feature type="region of interest" description="Disordered" evidence="7">
    <location>
        <begin position="1"/>
        <end position="23"/>
    </location>
</feature>